<comment type="caution">
    <text evidence="13">The sequence shown here is derived from an EMBL/GenBank/DDBJ whole genome shotgun (WGS) entry which is preliminary data.</text>
</comment>
<evidence type="ECO:0000256" key="3">
    <source>
        <dbReference type="ARBA" id="ARBA00022737"/>
    </source>
</evidence>
<feature type="domain" description="Cadherin" evidence="12">
    <location>
        <begin position="165"/>
        <end position="287"/>
    </location>
</feature>
<dbReference type="InterPro" id="IPR002126">
    <property type="entry name" value="Cadherin-like_dom"/>
</dbReference>
<dbReference type="GO" id="GO:0005509">
    <property type="term" value="F:calcium ion binding"/>
    <property type="evidence" value="ECO:0007669"/>
    <property type="project" value="UniProtKB-UniRule"/>
</dbReference>
<keyword evidence="6 10" id="KW-1133">Transmembrane helix</keyword>
<evidence type="ECO:0000256" key="5">
    <source>
        <dbReference type="ARBA" id="ARBA00022889"/>
    </source>
</evidence>
<keyword evidence="14" id="KW-1185">Reference proteome</keyword>
<name>A0A813U734_9BILA</name>
<proteinExistence type="predicted"/>
<evidence type="ECO:0000259" key="12">
    <source>
        <dbReference type="PROSITE" id="PS50268"/>
    </source>
</evidence>
<sequence>MFLKLVLFILIYIFQFSYQYDPKKSHVIFKKLSTVEIYENLPIGSNIIDLKSQIINSNLIEKSHFTFELIDEPKNKHLGILNIHSLNNYFILDELTGIIKTSKSIDLEYFCDYNLCQNKHYGSKDGCLIHFRLRATRNDPEPLILNISFDLIIHDINEFYPEFAQKSPLYFNVNEEFSPIKLAIGIVPVDNDCTDRSNINFYIEITDILVSSSNQDTNKNLEQFNFQIIVEQDLIFLYTDKSLDRELYQSIELDIIAHDRLNLTNSNKSFLKVILNITDINDNSPKFERQEYILEFDENLSPGTELLRLNAIDLDQGQNGLVKYEFKTQNEDIKETFQLDSKTGVLSLKKKLNSNKKNWNFQIKASDSGFNSKSSICLVKIMVNDVNNHEPVINLNLFVITGLIEPKFLTTKNWNLNTVVKEDLIFLPKFIPINTTIGIVNVIDRDSGLNGQIDSCEIISNEEAPIYLQSFDDINPNSEIYSSDLDLNEDIKSLIYPELKNFNKKFKNEKKFFIRTGKNFNKFHNYNLEIKCSDRGSLMRQISLKKLRLIILNANKIVNQYLDEDELDENFIFVEEEFDDYDQDFYQSMSNRLILKIDLNENNPMPIDLIKIKPSDFDLNTQVKYEFIMPVSNKLNSTLNKAKIAKCSMGLMKFLSVNESTGIIGLNKSLDREECSKFKFLIKATNLYEHRISSFLTFKINVLDMDDNAPKFEQNYYVFDIIENTNKTFKIKINDPDLKPDYIFKLESLNDEHNIPDLKDYFQIEKTYDPKSINLILSKNLEYSRRNKYLFNLIVLEIDKNDPGIVHSDSTLIEIIVLNEKELRPCVKKLIILGDLATKNFSLSKKLNNENFFFQTNLDHLIDKLKITEPFKGMAFLNVLKIDVAKTKNDLIHFYIHTLEFYDSVPNFKNKSKFVFPSEMDSTQLFLLDESTGVLNIDLTSFNNLHPKLITPFICVLGIRVKNLTNELTSNFSVILSLNLEKTSQIEFLKLENYLNDIYSIYHKTLFTTIKANLSEKYFLKENFKTIRSALVNSHLPLLILTIVIIFLLVILMVLFIISILYSITFCNFFNCRDKTDGLRVNDTCQTNLLSRALINDPKSHGWLRFKISKLFNQENKTRVNVCPNVCLNPIENNKNNSKFVQKNDQNDYLLDSPILVRKIFESDNEEAKEKYLKKYHLEYLFDNSPVKKNEIIQNEKKKSKKVLLKCSETKYGNKFENISCSENEDENDDDDFIIPMGKSNKKTVCFKNQEMFNSTIYNNQFRLNSSSYMKSPIQPDDSVWIKKLNSNQMSCSGLNNNEIVL</sequence>
<protein>
    <recommendedName>
        <fullName evidence="12">Cadherin domain-containing protein</fullName>
    </recommendedName>
</protein>
<dbReference type="EMBL" id="CAJNOC010000937">
    <property type="protein sequence ID" value="CAF0819285.1"/>
    <property type="molecule type" value="Genomic_DNA"/>
</dbReference>
<evidence type="ECO:0000256" key="6">
    <source>
        <dbReference type="ARBA" id="ARBA00022989"/>
    </source>
</evidence>
<evidence type="ECO:0000256" key="1">
    <source>
        <dbReference type="ARBA" id="ARBA00004167"/>
    </source>
</evidence>
<dbReference type="Proteomes" id="UP000663879">
    <property type="component" value="Unassembled WGS sequence"/>
</dbReference>
<dbReference type="OrthoDB" id="6252479at2759"/>
<keyword evidence="3" id="KW-0677">Repeat</keyword>
<reference evidence="13" key="1">
    <citation type="submission" date="2021-02" db="EMBL/GenBank/DDBJ databases">
        <authorList>
            <person name="Nowell W R."/>
        </authorList>
    </citation>
    <scope>NUCLEOTIDE SEQUENCE</scope>
    <source>
        <strain evidence="13">Ploen Becks lab</strain>
    </source>
</reference>
<dbReference type="GO" id="GO:0005886">
    <property type="term" value="C:plasma membrane"/>
    <property type="evidence" value="ECO:0007669"/>
    <property type="project" value="InterPro"/>
</dbReference>
<dbReference type="InterPro" id="IPR015919">
    <property type="entry name" value="Cadherin-like_sf"/>
</dbReference>
<evidence type="ECO:0000256" key="7">
    <source>
        <dbReference type="ARBA" id="ARBA00023136"/>
    </source>
</evidence>
<feature type="domain" description="Cadherin" evidence="12">
    <location>
        <begin position="713"/>
        <end position="827"/>
    </location>
</feature>
<dbReference type="Pfam" id="PF00028">
    <property type="entry name" value="Cadherin"/>
    <property type="match status" value="1"/>
</dbReference>
<dbReference type="SUPFAM" id="SSF49313">
    <property type="entry name" value="Cadherin-like"/>
    <property type="match status" value="4"/>
</dbReference>
<keyword evidence="8" id="KW-0325">Glycoprotein</keyword>
<feature type="signal peptide" evidence="11">
    <location>
        <begin position="1"/>
        <end position="19"/>
    </location>
</feature>
<dbReference type="InterPro" id="IPR050174">
    <property type="entry name" value="Protocadherin/Cadherin-CA"/>
</dbReference>
<dbReference type="PROSITE" id="PS50268">
    <property type="entry name" value="CADHERIN_2"/>
    <property type="match status" value="5"/>
</dbReference>
<evidence type="ECO:0000256" key="2">
    <source>
        <dbReference type="ARBA" id="ARBA00022692"/>
    </source>
</evidence>
<keyword evidence="7 10" id="KW-0472">Membrane</keyword>
<evidence type="ECO:0000313" key="13">
    <source>
        <dbReference type="EMBL" id="CAF0819285.1"/>
    </source>
</evidence>
<feature type="transmembrane region" description="Helical" evidence="10">
    <location>
        <begin position="1038"/>
        <end position="1064"/>
    </location>
</feature>
<dbReference type="PANTHER" id="PTHR24028">
    <property type="entry name" value="CADHERIN-87A"/>
    <property type="match status" value="1"/>
</dbReference>
<feature type="domain" description="Cadherin" evidence="12">
    <location>
        <begin position="29"/>
        <end position="163"/>
    </location>
</feature>
<feature type="domain" description="Cadherin" evidence="12">
    <location>
        <begin position="591"/>
        <end position="712"/>
    </location>
</feature>
<keyword evidence="5" id="KW-0130">Cell adhesion</keyword>
<organism evidence="13 14">
    <name type="scientific">Brachionus calyciflorus</name>
    <dbReference type="NCBI Taxonomy" id="104777"/>
    <lineage>
        <taxon>Eukaryota</taxon>
        <taxon>Metazoa</taxon>
        <taxon>Spiralia</taxon>
        <taxon>Gnathifera</taxon>
        <taxon>Rotifera</taxon>
        <taxon>Eurotatoria</taxon>
        <taxon>Monogononta</taxon>
        <taxon>Pseudotrocha</taxon>
        <taxon>Ploima</taxon>
        <taxon>Brachionidae</taxon>
        <taxon>Brachionus</taxon>
    </lineage>
</organism>
<dbReference type="PANTHER" id="PTHR24028:SF328">
    <property type="entry name" value="CADHERIN-3"/>
    <property type="match status" value="1"/>
</dbReference>
<evidence type="ECO:0000256" key="11">
    <source>
        <dbReference type="SAM" id="SignalP"/>
    </source>
</evidence>
<evidence type="ECO:0000313" key="14">
    <source>
        <dbReference type="Proteomes" id="UP000663879"/>
    </source>
</evidence>
<dbReference type="SMART" id="SM00112">
    <property type="entry name" value="CA"/>
    <property type="match status" value="3"/>
</dbReference>
<keyword evidence="4 9" id="KW-0106">Calcium</keyword>
<comment type="subcellular location">
    <subcellularLocation>
        <location evidence="1">Membrane</location>
        <topology evidence="1">Single-pass membrane protein</topology>
    </subcellularLocation>
</comment>
<feature type="domain" description="Cadherin" evidence="12">
    <location>
        <begin position="288"/>
        <end position="393"/>
    </location>
</feature>
<dbReference type="PROSITE" id="PS00232">
    <property type="entry name" value="CADHERIN_1"/>
    <property type="match status" value="1"/>
</dbReference>
<evidence type="ECO:0000256" key="4">
    <source>
        <dbReference type="ARBA" id="ARBA00022837"/>
    </source>
</evidence>
<keyword evidence="2 10" id="KW-0812">Transmembrane</keyword>
<accession>A0A813U734</accession>
<evidence type="ECO:0000256" key="9">
    <source>
        <dbReference type="PROSITE-ProRule" id="PRU00043"/>
    </source>
</evidence>
<evidence type="ECO:0000256" key="10">
    <source>
        <dbReference type="SAM" id="Phobius"/>
    </source>
</evidence>
<keyword evidence="11" id="KW-0732">Signal</keyword>
<dbReference type="GO" id="GO:0007156">
    <property type="term" value="P:homophilic cell adhesion via plasma membrane adhesion molecules"/>
    <property type="evidence" value="ECO:0007669"/>
    <property type="project" value="InterPro"/>
</dbReference>
<dbReference type="Gene3D" id="2.60.40.60">
    <property type="entry name" value="Cadherins"/>
    <property type="match status" value="6"/>
</dbReference>
<dbReference type="PRINTS" id="PR00205">
    <property type="entry name" value="CADHERIN"/>
</dbReference>
<feature type="chain" id="PRO_5032433967" description="Cadherin domain-containing protein" evidence="11">
    <location>
        <begin position="20"/>
        <end position="1302"/>
    </location>
</feature>
<dbReference type="CDD" id="cd11304">
    <property type="entry name" value="Cadherin_repeat"/>
    <property type="match status" value="4"/>
</dbReference>
<dbReference type="InterPro" id="IPR020894">
    <property type="entry name" value="Cadherin_CS"/>
</dbReference>
<dbReference type="FunFam" id="2.60.40.60:FF:000002">
    <property type="entry name" value="Protocadherin alpha 2"/>
    <property type="match status" value="1"/>
</dbReference>
<evidence type="ECO:0000256" key="8">
    <source>
        <dbReference type="ARBA" id="ARBA00023180"/>
    </source>
</evidence>
<gene>
    <name evidence="13" type="ORF">OXX778_LOCUS7379</name>
</gene>